<accession>A0A1I3ZI13</accession>
<dbReference type="InterPro" id="IPR009057">
    <property type="entry name" value="Homeodomain-like_sf"/>
</dbReference>
<evidence type="ECO:0000313" key="7">
    <source>
        <dbReference type="Proteomes" id="UP000199025"/>
    </source>
</evidence>
<dbReference type="PANTHER" id="PTHR30055">
    <property type="entry name" value="HTH-TYPE TRANSCRIPTIONAL REGULATOR RUTR"/>
    <property type="match status" value="1"/>
</dbReference>
<evidence type="ECO:0000259" key="5">
    <source>
        <dbReference type="PROSITE" id="PS50977"/>
    </source>
</evidence>
<organism evidence="6 7">
    <name type="scientific">Amycolatopsis sacchari</name>
    <dbReference type="NCBI Taxonomy" id="115433"/>
    <lineage>
        <taxon>Bacteria</taxon>
        <taxon>Bacillati</taxon>
        <taxon>Actinomycetota</taxon>
        <taxon>Actinomycetes</taxon>
        <taxon>Pseudonocardiales</taxon>
        <taxon>Pseudonocardiaceae</taxon>
        <taxon>Amycolatopsis</taxon>
    </lineage>
</organism>
<keyword evidence="2 4" id="KW-0238">DNA-binding</keyword>
<feature type="domain" description="HTH tetR-type" evidence="5">
    <location>
        <begin position="14"/>
        <end position="74"/>
    </location>
</feature>
<evidence type="ECO:0000256" key="1">
    <source>
        <dbReference type="ARBA" id="ARBA00023015"/>
    </source>
</evidence>
<dbReference type="PANTHER" id="PTHR30055:SF151">
    <property type="entry name" value="TRANSCRIPTIONAL REGULATORY PROTEIN"/>
    <property type="match status" value="1"/>
</dbReference>
<proteinExistence type="predicted"/>
<evidence type="ECO:0000256" key="2">
    <source>
        <dbReference type="ARBA" id="ARBA00023125"/>
    </source>
</evidence>
<evidence type="ECO:0000256" key="4">
    <source>
        <dbReference type="PROSITE-ProRule" id="PRU00335"/>
    </source>
</evidence>
<dbReference type="Pfam" id="PF00440">
    <property type="entry name" value="TetR_N"/>
    <property type="match status" value="1"/>
</dbReference>
<dbReference type="InterPro" id="IPR050109">
    <property type="entry name" value="HTH-type_TetR-like_transc_reg"/>
</dbReference>
<name>A0A1I3ZI13_9PSEU</name>
<dbReference type="Proteomes" id="UP000199025">
    <property type="component" value="Unassembled WGS sequence"/>
</dbReference>
<dbReference type="SUPFAM" id="SSF46689">
    <property type="entry name" value="Homeodomain-like"/>
    <property type="match status" value="1"/>
</dbReference>
<sequence>MATQLRQSQRRRQVLSRERIVAAAIELLDAAGEGALTVRALSERLATGSGAIYHHVGNMNELLQVAIDSVIADALAALPADGSGATRTPEEEIRAVALGLFDAVTKHPWLAAQLAVQLTRSPWGPVTVRVFESIGRPVRSLGVPQPDWFAATSALVHYILGATTQNAQTPHDGETPRNEVDRAEFLAAASKAWQDLDPDDYPFVTAIAEQMRNHDDRRQFLTGIGLVLRGITTSYSSAEARGTGRTI</sequence>
<dbReference type="GO" id="GO:0045892">
    <property type="term" value="P:negative regulation of DNA-templated transcription"/>
    <property type="evidence" value="ECO:0007669"/>
    <property type="project" value="InterPro"/>
</dbReference>
<dbReference type="InterPro" id="IPR036271">
    <property type="entry name" value="Tet_transcr_reg_TetR-rel_C_sf"/>
</dbReference>
<feature type="DNA-binding region" description="H-T-H motif" evidence="4">
    <location>
        <begin position="37"/>
        <end position="56"/>
    </location>
</feature>
<dbReference type="OrthoDB" id="4427109at2"/>
<dbReference type="AlphaFoldDB" id="A0A1I3ZI13"/>
<evidence type="ECO:0000256" key="3">
    <source>
        <dbReference type="ARBA" id="ARBA00023163"/>
    </source>
</evidence>
<dbReference type="Pfam" id="PF02909">
    <property type="entry name" value="TetR_C_1"/>
    <property type="match status" value="1"/>
</dbReference>
<keyword evidence="7" id="KW-1185">Reference proteome</keyword>
<dbReference type="STRING" id="115433.SAMN05421835_12136"/>
<dbReference type="InterPro" id="IPR004111">
    <property type="entry name" value="Repressor_TetR_C"/>
</dbReference>
<dbReference type="SUPFAM" id="SSF48498">
    <property type="entry name" value="Tetracyclin repressor-like, C-terminal domain"/>
    <property type="match status" value="1"/>
</dbReference>
<protein>
    <submittedName>
        <fullName evidence="6">Regulatory protein, tetR family</fullName>
    </submittedName>
</protein>
<dbReference type="InterPro" id="IPR001647">
    <property type="entry name" value="HTH_TetR"/>
</dbReference>
<evidence type="ECO:0000313" key="6">
    <source>
        <dbReference type="EMBL" id="SFK43734.1"/>
    </source>
</evidence>
<keyword evidence="3" id="KW-0804">Transcription</keyword>
<gene>
    <name evidence="6" type="ORF">SAMN05421835_12136</name>
</gene>
<dbReference type="EMBL" id="FORP01000021">
    <property type="protein sequence ID" value="SFK43734.1"/>
    <property type="molecule type" value="Genomic_DNA"/>
</dbReference>
<dbReference type="GO" id="GO:0000976">
    <property type="term" value="F:transcription cis-regulatory region binding"/>
    <property type="evidence" value="ECO:0007669"/>
    <property type="project" value="TreeGrafter"/>
</dbReference>
<dbReference type="Gene3D" id="1.10.357.10">
    <property type="entry name" value="Tetracycline Repressor, domain 2"/>
    <property type="match status" value="1"/>
</dbReference>
<keyword evidence="1" id="KW-0805">Transcription regulation</keyword>
<reference evidence="6 7" key="1">
    <citation type="submission" date="2016-10" db="EMBL/GenBank/DDBJ databases">
        <authorList>
            <person name="de Groot N.N."/>
        </authorList>
    </citation>
    <scope>NUCLEOTIDE SEQUENCE [LARGE SCALE GENOMIC DNA]</scope>
    <source>
        <strain evidence="6 7">DSM 44468</strain>
    </source>
</reference>
<dbReference type="Gene3D" id="1.10.10.60">
    <property type="entry name" value="Homeodomain-like"/>
    <property type="match status" value="1"/>
</dbReference>
<dbReference type="GO" id="GO:0003700">
    <property type="term" value="F:DNA-binding transcription factor activity"/>
    <property type="evidence" value="ECO:0007669"/>
    <property type="project" value="TreeGrafter"/>
</dbReference>
<dbReference type="RefSeq" id="WP_091513367.1">
    <property type="nucleotide sequence ID" value="NZ_CBDQZW010000051.1"/>
</dbReference>
<dbReference type="PROSITE" id="PS50977">
    <property type="entry name" value="HTH_TETR_2"/>
    <property type="match status" value="1"/>
</dbReference>